<organism evidence="5 6">
    <name type="scientific">Mycena albidolilacea</name>
    <dbReference type="NCBI Taxonomy" id="1033008"/>
    <lineage>
        <taxon>Eukaryota</taxon>
        <taxon>Fungi</taxon>
        <taxon>Dikarya</taxon>
        <taxon>Basidiomycota</taxon>
        <taxon>Agaricomycotina</taxon>
        <taxon>Agaricomycetes</taxon>
        <taxon>Agaricomycetidae</taxon>
        <taxon>Agaricales</taxon>
        <taxon>Marasmiineae</taxon>
        <taxon>Mycenaceae</taxon>
        <taxon>Mycena</taxon>
    </lineage>
</organism>
<keyword evidence="6" id="KW-1185">Reference proteome</keyword>
<dbReference type="InterPro" id="IPR050816">
    <property type="entry name" value="Flavin-dep_Halogenase_NPB"/>
</dbReference>
<dbReference type="PANTHER" id="PTHR43747">
    <property type="entry name" value="FAD-BINDING PROTEIN"/>
    <property type="match status" value="1"/>
</dbReference>
<protein>
    <submittedName>
        <fullName evidence="5">Halogenase</fullName>
    </submittedName>
</protein>
<gene>
    <name evidence="5" type="ORF">DFH08DRAFT_997409</name>
</gene>
<accession>A0AAD7A5M4</accession>
<dbReference type="GO" id="GO:0004497">
    <property type="term" value="F:monooxygenase activity"/>
    <property type="evidence" value="ECO:0007669"/>
    <property type="project" value="UniProtKB-KW"/>
</dbReference>
<evidence type="ECO:0000313" key="5">
    <source>
        <dbReference type="EMBL" id="KAJ7349997.1"/>
    </source>
</evidence>
<evidence type="ECO:0000256" key="3">
    <source>
        <dbReference type="ARBA" id="ARBA00023033"/>
    </source>
</evidence>
<comment type="catalytic activity">
    <reaction evidence="4">
        <text>melleolide F + FADH2 + chloride + O2 = 6'-chloromelleolide F + FAD + 2 H2O + H(+)</text>
        <dbReference type="Rhea" id="RHEA:67160"/>
        <dbReference type="ChEBI" id="CHEBI:15377"/>
        <dbReference type="ChEBI" id="CHEBI:15378"/>
        <dbReference type="ChEBI" id="CHEBI:15379"/>
        <dbReference type="ChEBI" id="CHEBI:17996"/>
        <dbReference type="ChEBI" id="CHEBI:57692"/>
        <dbReference type="ChEBI" id="CHEBI:58307"/>
        <dbReference type="ChEBI" id="CHEBI:167712"/>
        <dbReference type="ChEBI" id="CHEBI:167713"/>
    </reaction>
    <physiologicalReaction direction="left-to-right" evidence="4">
        <dbReference type="Rhea" id="RHEA:67161"/>
    </physiologicalReaction>
</comment>
<comment type="caution">
    <text evidence="5">The sequence shown here is derived from an EMBL/GenBank/DDBJ whole genome shotgun (WGS) entry which is preliminary data.</text>
</comment>
<comment type="similarity">
    <text evidence="1">Belongs to the flavin-dependent halogenase family.</text>
</comment>
<proteinExistence type="inferred from homology"/>
<dbReference type="GO" id="GO:0044550">
    <property type="term" value="P:secondary metabolite biosynthetic process"/>
    <property type="evidence" value="ECO:0007669"/>
    <property type="project" value="UniProtKB-ARBA"/>
</dbReference>
<dbReference type="Proteomes" id="UP001218218">
    <property type="component" value="Unassembled WGS sequence"/>
</dbReference>
<dbReference type="Gene3D" id="3.50.50.60">
    <property type="entry name" value="FAD/NAD(P)-binding domain"/>
    <property type="match status" value="2"/>
</dbReference>
<keyword evidence="2" id="KW-0560">Oxidoreductase</keyword>
<evidence type="ECO:0000256" key="1">
    <source>
        <dbReference type="ARBA" id="ARBA00005706"/>
    </source>
</evidence>
<dbReference type="InterPro" id="IPR006905">
    <property type="entry name" value="Flavin_halogenase"/>
</dbReference>
<name>A0AAD7A5M4_9AGAR</name>
<evidence type="ECO:0000256" key="4">
    <source>
        <dbReference type="ARBA" id="ARBA00049364"/>
    </source>
</evidence>
<dbReference type="EMBL" id="JARIHO010000015">
    <property type="protein sequence ID" value="KAJ7349997.1"/>
    <property type="molecule type" value="Genomic_DNA"/>
</dbReference>
<dbReference type="AlphaFoldDB" id="A0AAD7A5M4"/>
<reference evidence="5" key="1">
    <citation type="submission" date="2023-03" db="EMBL/GenBank/DDBJ databases">
        <title>Massive genome expansion in bonnet fungi (Mycena s.s.) driven by repeated elements and novel gene families across ecological guilds.</title>
        <authorList>
            <consortium name="Lawrence Berkeley National Laboratory"/>
            <person name="Harder C.B."/>
            <person name="Miyauchi S."/>
            <person name="Viragh M."/>
            <person name="Kuo A."/>
            <person name="Thoen E."/>
            <person name="Andreopoulos B."/>
            <person name="Lu D."/>
            <person name="Skrede I."/>
            <person name="Drula E."/>
            <person name="Henrissat B."/>
            <person name="Morin E."/>
            <person name="Kohler A."/>
            <person name="Barry K."/>
            <person name="LaButti K."/>
            <person name="Morin E."/>
            <person name="Salamov A."/>
            <person name="Lipzen A."/>
            <person name="Mereny Z."/>
            <person name="Hegedus B."/>
            <person name="Baldrian P."/>
            <person name="Stursova M."/>
            <person name="Weitz H."/>
            <person name="Taylor A."/>
            <person name="Grigoriev I.V."/>
            <person name="Nagy L.G."/>
            <person name="Martin F."/>
            <person name="Kauserud H."/>
        </authorList>
    </citation>
    <scope>NUCLEOTIDE SEQUENCE</scope>
    <source>
        <strain evidence="5">CBHHK002</strain>
    </source>
</reference>
<sequence>MSSTATVPPSSTQILVVGGGPSGTYTDAALAREGFQVTLLEKDLFPRYHIGETFLASLKTFLKFIDVLDKVNDFGFAENSLLKTRADFDDLLFKHAAECGAKAIDGVQITAIKFSPDDPKKPVAAEWKSAQGSGEIKFDWLVDASGRNGIMSTRYLKNRKFTQALKNIAIWGYWEGHGVYMPGTSRENAPWFEALTYETGWTWFIPLHNGTVSVGDGRLASEIKSAGDYSYSSSNNQYSGPNYRIVGDAGADIQLDPLFSSGVHLAFSGALSAALTISASIRGHCTEEEAIAFHNQKIGVSYTRFTVVVLGVYKQIHAQESSVLSDIDEDNFDRAFDFIRPVIQGDSDTHSKMEEIQKTINFLAETPGIVGTDPETAEKLRQHLPSEMADNGPFLEKKVITQLSGDDQEAKDLLEGMNSKKAITGMYNWADNFAGDNLPGFSVVLKKGSLGLRRE</sequence>
<dbReference type="Pfam" id="PF04820">
    <property type="entry name" value="Trp_halogenase"/>
    <property type="match status" value="2"/>
</dbReference>
<dbReference type="InterPro" id="IPR036188">
    <property type="entry name" value="FAD/NAD-bd_sf"/>
</dbReference>
<dbReference type="PANTHER" id="PTHR43747:SF5">
    <property type="entry name" value="FAD-BINDING DOMAIN-CONTAINING PROTEIN"/>
    <property type="match status" value="1"/>
</dbReference>
<dbReference type="GO" id="GO:0140907">
    <property type="term" value="F:flavin-dependent halogenase activity"/>
    <property type="evidence" value="ECO:0007669"/>
    <property type="project" value="UniProtKB-ARBA"/>
</dbReference>
<dbReference type="SUPFAM" id="SSF51905">
    <property type="entry name" value="FAD/NAD(P)-binding domain"/>
    <property type="match status" value="1"/>
</dbReference>
<evidence type="ECO:0000313" key="6">
    <source>
        <dbReference type="Proteomes" id="UP001218218"/>
    </source>
</evidence>
<keyword evidence="3" id="KW-0503">Monooxygenase</keyword>
<evidence type="ECO:0000256" key="2">
    <source>
        <dbReference type="ARBA" id="ARBA00023002"/>
    </source>
</evidence>